<evidence type="ECO:0008006" key="4">
    <source>
        <dbReference type="Google" id="ProtNLM"/>
    </source>
</evidence>
<dbReference type="RefSeq" id="WP_071453994.1">
    <property type="nucleotide sequence ID" value="NZ_CP017675.1"/>
</dbReference>
<dbReference type="InterPro" id="IPR007438">
    <property type="entry name" value="DUF488"/>
</dbReference>
<dbReference type="PANTHER" id="PTHR39337:SF1">
    <property type="entry name" value="BLR5642 PROTEIN"/>
    <property type="match status" value="1"/>
</dbReference>
<evidence type="ECO:0000313" key="3">
    <source>
        <dbReference type="Proteomes" id="UP000180235"/>
    </source>
</evidence>
<proteinExistence type="predicted"/>
<gene>
    <name evidence="2" type="ORF">GlitD10_1084</name>
</gene>
<evidence type="ECO:0000313" key="2">
    <source>
        <dbReference type="EMBL" id="APB33404.1"/>
    </source>
</evidence>
<dbReference type="STRING" id="1188229.GlitD10_1084"/>
<feature type="region of interest" description="Disordered" evidence="1">
    <location>
        <begin position="167"/>
        <end position="188"/>
    </location>
</feature>
<organism evidence="2 3">
    <name type="scientific">Gloeomargarita lithophora Alchichica-D10</name>
    <dbReference type="NCBI Taxonomy" id="1188229"/>
    <lineage>
        <taxon>Bacteria</taxon>
        <taxon>Bacillati</taxon>
        <taxon>Cyanobacteriota</taxon>
        <taxon>Cyanophyceae</taxon>
        <taxon>Gloeomargaritales</taxon>
        <taxon>Gloeomargaritaceae</taxon>
        <taxon>Gloeomargarita</taxon>
    </lineage>
</organism>
<reference evidence="2 3" key="1">
    <citation type="submission" date="2016-10" db="EMBL/GenBank/DDBJ databases">
        <title>Description of Gloeomargarita lithophora gen. nov., sp. nov., a thylakoid-bearing basal-branching cyanobacterium with intracellular carbonates, and proposal for Gloeomargaritales ord. nov.</title>
        <authorList>
            <person name="Moreira D."/>
            <person name="Tavera R."/>
            <person name="Benzerara K."/>
            <person name="Skouri-Panet F."/>
            <person name="Couradeau E."/>
            <person name="Gerard E."/>
            <person name="Loussert C."/>
            <person name="Novelo E."/>
            <person name="Zivanovic Y."/>
            <person name="Lopez-Garcia P."/>
        </authorList>
    </citation>
    <scope>NUCLEOTIDE SEQUENCE [LARGE SCALE GENOMIC DNA]</scope>
    <source>
        <strain evidence="2 3">D10</strain>
    </source>
</reference>
<protein>
    <recommendedName>
        <fullName evidence="4">DUF488 domain-containing protein</fullName>
    </recommendedName>
</protein>
<dbReference type="Proteomes" id="UP000180235">
    <property type="component" value="Chromosome"/>
</dbReference>
<name>A0A1J0ABT1_9CYAN</name>
<feature type="compositionally biased region" description="Polar residues" evidence="1">
    <location>
        <begin position="167"/>
        <end position="182"/>
    </location>
</feature>
<accession>A0A1J0ABT1</accession>
<dbReference type="KEGG" id="glt:GlitD10_1084"/>
<dbReference type="EMBL" id="CP017675">
    <property type="protein sequence ID" value="APB33404.1"/>
    <property type="molecule type" value="Genomic_DNA"/>
</dbReference>
<dbReference type="PANTHER" id="PTHR39337">
    <property type="entry name" value="BLR5642 PROTEIN"/>
    <property type="match status" value="1"/>
</dbReference>
<dbReference type="OrthoDB" id="9789109at2"/>
<sequence length="213" mass="24327">MQPLFTIGHSQHSLESFIVLLQQHNVTALADVRSMPYSRRLPQFNRPVLEKNLPQAEIRYAFLGKELGARPEDSHCYVDGKALYENIAVTSGFSQGINRILKGVRSHRIALMCAEKDPVTCHRAILVCQHLLPFNLEIGHILTDGSLEYHEDLEDRLLKLHDLQDPEPSNQLSLFSEPTGQKSSREERLKEAYHRQGLKIAYVEKEHSVTNHD</sequence>
<keyword evidence="3" id="KW-1185">Reference proteome</keyword>
<evidence type="ECO:0000256" key="1">
    <source>
        <dbReference type="SAM" id="MobiDB-lite"/>
    </source>
</evidence>
<dbReference type="Pfam" id="PF04343">
    <property type="entry name" value="DUF488"/>
    <property type="match status" value="1"/>
</dbReference>
<dbReference type="AlphaFoldDB" id="A0A1J0ABT1"/>